<dbReference type="Pfam" id="PF13149">
    <property type="entry name" value="Mfa_like_1"/>
    <property type="match status" value="1"/>
</dbReference>
<dbReference type="RefSeq" id="WP_370481413.1">
    <property type="nucleotide sequence ID" value="NZ_JBEOQA010000001.1"/>
</dbReference>
<feature type="signal peptide" evidence="1">
    <location>
        <begin position="1"/>
        <end position="25"/>
    </location>
</feature>
<organism evidence="2 3">
    <name type="scientific">Sphingobacterium thalpophilum</name>
    <dbReference type="NCBI Taxonomy" id="259"/>
    <lineage>
        <taxon>Bacteria</taxon>
        <taxon>Pseudomonadati</taxon>
        <taxon>Bacteroidota</taxon>
        <taxon>Sphingobacteriia</taxon>
        <taxon>Sphingobacteriales</taxon>
        <taxon>Sphingobacteriaceae</taxon>
        <taxon>Sphingobacterium</taxon>
    </lineage>
</organism>
<evidence type="ECO:0000313" key="3">
    <source>
        <dbReference type="Proteomes" id="UP001566204"/>
    </source>
</evidence>
<accession>A0ABV4HBK8</accession>
<feature type="chain" id="PRO_5045139767" evidence="1">
    <location>
        <begin position="26"/>
        <end position="629"/>
    </location>
</feature>
<name>A0ABV4HBK8_9SPHI</name>
<evidence type="ECO:0000313" key="2">
    <source>
        <dbReference type="EMBL" id="MEZ0450708.1"/>
    </source>
</evidence>
<sequence length="629" mass="65857">MKFLQKKGATWVVAMAMLAIPGTLITSCSKDNNSAIIDSKSDKLTISVGGIKNETSQGTVKRGSNTTINKTANSKIYSFSDVDMAVSIDNNVPVKTNNLASTNRANGLAADAAPGVTENMEQDVVYVVYIYSGNTLVASKELKSGTAGTIEGLDPAGSYTWVALSYNTKDGDKPALTPANGAIALPQNKDVLYASGTVDLATNSNINILFNHAFSRIGIELNTIGVFGEITGSPSVSVSGLNLATGSIDLLTGTVSAGDTFVPNLTYADFKNIDPAHNDAKIAYVYTASTAAQSAIKVTLQNLNINHVDGNVPRTYFANATEFGFEVTPELGKSHRLLLNVIESPLVTGTGTSAVKWSRSNLFDRNSTDPLRAYAFYANNAQRSRADGYFSYGSLVAARFPSTAAQKGDPCTKVYPEGLWKQPSQAQVSTLTTSSGLLTSVVSAIGQLLGASDPAPGSSVGNADGVNYAQYAITSGGTSGENAFGTAGSNSNNLRFFYNGQIVNTALLSQIGSSGQGLLGLGLSTLNADLLGFRIIGTNVDILGDSYNASAAFWTDSPVLGGPLLSALGTRVGYYGYLAYTTQARLIGIPLPTPPFVKASTTAEALNVELVGLDLLRTTFKNVRCVRAN</sequence>
<dbReference type="EMBL" id="JBEOQB010000001">
    <property type="protein sequence ID" value="MEZ0450708.1"/>
    <property type="molecule type" value="Genomic_DNA"/>
</dbReference>
<proteinExistence type="predicted"/>
<dbReference type="Proteomes" id="UP001566204">
    <property type="component" value="Unassembled WGS sequence"/>
</dbReference>
<keyword evidence="3" id="KW-1185">Reference proteome</keyword>
<protein>
    <submittedName>
        <fullName evidence="2">Fimbrillin family protein</fullName>
    </submittedName>
</protein>
<dbReference type="PROSITE" id="PS51257">
    <property type="entry name" value="PROKAR_LIPOPROTEIN"/>
    <property type="match status" value="1"/>
</dbReference>
<gene>
    <name evidence="2" type="ORF">ABTW24_03780</name>
</gene>
<dbReference type="InterPro" id="IPR025049">
    <property type="entry name" value="Mfa-like_1"/>
</dbReference>
<comment type="caution">
    <text evidence="2">The sequence shown here is derived from an EMBL/GenBank/DDBJ whole genome shotgun (WGS) entry which is preliminary data.</text>
</comment>
<reference evidence="2 3" key="1">
    <citation type="submission" date="2024-06" db="EMBL/GenBank/DDBJ databases">
        <title>Soil Sphingobacterium thalpophilum.</title>
        <authorList>
            <person name="Yang J."/>
            <person name="Li J."/>
        </authorList>
    </citation>
    <scope>NUCLEOTIDE SEQUENCE [LARGE SCALE GENOMIC DNA]</scope>
    <source>
        <strain evidence="2 3">22g91tb</strain>
    </source>
</reference>
<evidence type="ECO:0000256" key="1">
    <source>
        <dbReference type="SAM" id="SignalP"/>
    </source>
</evidence>
<keyword evidence="1" id="KW-0732">Signal</keyword>